<keyword evidence="1" id="KW-1133">Transmembrane helix</keyword>
<protein>
    <recommendedName>
        <fullName evidence="4">DUF1275 domain-containing protein</fullName>
    </recommendedName>
</protein>
<dbReference type="RefSeq" id="WP_007919987.1">
    <property type="nucleotide sequence ID" value="NZ_ADVG01000004.1"/>
</dbReference>
<dbReference type="EMBL" id="ADVG01000004">
    <property type="protein sequence ID" value="EFH82129.1"/>
    <property type="molecule type" value="Genomic_DNA"/>
</dbReference>
<feature type="transmembrane region" description="Helical" evidence="1">
    <location>
        <begin position="104"/>
        <end position="127"/>
    </location>
</feature>
<dbReference type="Pfam" id="PF06912">
    <property type="entry name" value="DUF1275"/>
    <property type="match status" value="1"/>
</dbReference>
<feature type="transmembrane region" description="Helical" evidence="1">
    <location>
        <begin position="72"/>
        <end position="92"/>
    </location>
</feature>
<dbReference type="FunCoup" id="D6TZY9">
    <property type="interactions" value="38"/>
</dbReference>
<gene>
    <name evidence="2" type="ORF">Krac_2912</name>
</gene>
<evidence type="ECO:0000256" key="1">
    <source>
        <dbReference type="SAM" id="Phobius"/>
    </source>
</evidence>
<dbReference type="PANTHER" id="PTHR37314">
    <property type="entry name" value="SLR0142 PROTEIN"/>
    <property type="match status" value="1"/>
</dbReference>
<organism evidence="2 3">
    <name type="scientific">Ktedonobacter racemifer DSM 44963</name>
    <dbReference type="NCBI Taxonomy" id="485913"/>
    <lineage>
        <taxon>Bacteria</taxon>
        <taxon>Bacillati</taxon>
        <taxon>Chloroflexota</taxon>
        <taxon>Ktedonobacteria</taxon>
        <taxon>Ktedonobacterales</taxon>
        <taxon>Ktedonobacteraceae</taxon>
        <taxon>Ktedonobacter</taxon>
    </lineage>
</organism>
<evidence type="ECO:0000313" key="2">
    <source>
        <dbReference type="EMBL" id="EFH82129.1"/>
    </source>
</evidence>
<proteinExistence type="predicted"/>
<dbReference type="InterPro" id="IPR010699">
    <property type="entry name" value="DUF1275"/>
</dbReference>
<sequence length="216" mass="23211">MQQDHDRQEHIAASLSLSTIRGRNLMVLFLTCVSSSMDALSYLKLGHVFIANMTGNTILLGLALGRGRMQDVLYTGVALVGFCLGVASGAIIPQQDTRSTTWPFHVTKLLALETLVFAVFCVLWYALPAPTAPVLCILLLLSALAMGLQSCAVAQLTISGVVTTNITGTIHNFVGGLVRQVMGYPHRQLAHASLERGYIIRLSHLLSGSGCLKFST</sequence>
<keyword evidence="3" id="KW-1185">Reference proteome</keyword>
<name>D6TZY9_KTERA</name>
<keyword evidence="1" id="KW-0812">Transmembrane</keyword>
<dbReference type="eggNOG" id="COG3619">
    <property type="taxonomic scope" value="Bacteria"/>
</dbReference>
<feature type="transmembrane region" description="Helical" evidence="1">
    <location>
        <begin position="49"/>
        <end position="65"/>
    </location>
</feature>
<reference evidence="2 3" key="1">
    <citation type="journal article" date="2011" name="Stand. Genomic Sci.">
        <title>Non-contiguous finished genome sequence and contextual data of the filamentous soil bacterium Ktedonobacter racemifer type strain (SOSP1-21).</title>
        <authorList>
            <person name="Chang Y.J."/>
            <person name="Land M."/>
            <person name="Hauser L."/>
            <person name="Chertkov O."/>
            <person name="Del Rio T.G."/>
            <person name="Nolan M."/>
            <person name="Copeland A."/>
            <person name="Tice H."/>
            <person name="Cheng J.F."/>
            <person name="Lucas S."/>
            <person name="Han C."/>
            <person name="Goodwin L."/>
            <person name="Pitluck S."/>
            <person name="Ivanova N."/>
            <person name="Ovchinikova G."/>
            <person name="Pati A."/>
            <person name="Chen A."/>
            <person name="Palaniappan K."/>
            <person name="Mavromatis K."/>
            <person name="Liolios K."/>
            <person name="Brettin T."/>
            <person name="Fiebig A."/>
            <person name="Rohde M."/>
            <person name="Abt B."/>
            <person name="Goker M."/>
            <person name="Detter J.C."/>
            <person name="Woyke T."/>
            <person name="Bristow J."/>
            <person name="Eisen J.A."/>
            <person name="Markowitz V."/>
            <person name="Hugenholtz P."/>
            <person name="Kyrpides N.C."/>
            <person name="Klenk H.P."/>
            <person name="Lapidus A."/>
        </authorList>
    </citation>
    <scope>NUCLEOTIDE SEQUENCE [LARGE SCALE GENOMIC DNA]</scope>
    <source>
        <strain evidence="3">DSM 44963</strain>
    </source>
</reference>
<dbReference type="AlphaFoldDB" id="D6TZY9"/>
<dbReference type="InParanoid" id="D6TZY9"/>
<dbReference type="OrthoDB" id="7057004at2"/>
<feature type="transmembrane region" description="Helical" evidence="1">
    <location>
        <begin position="134"/>
        <end position="156"/>
    </location>
</feature>
<evidence type="ECO:0008006" key="4">
    <source>
        <dbReference type="Google" id="ProtNLM"/>
    </source>
</evidence>
<dbReference type="PANTHER" id="PTHR37314:SF4">
    <property type="entry name" value="UPF0700 TRANSMEMBRANE PROTEIN YOAK"/>
    <property type="match status" value="1"/>
</dbReference>
<dbReference type="STRING" id="485913.Krac_2912"/>
<comment type="caution">
    <text evidence="2">The sequence shown here is derived from an EMBL/GenBank/DDBJ whole genome shotgun (WGS) entry which is preliminary data.</text>
</comment>
<accession>D6TZY9</accession>
<keyword evidence="1" id="KW-0472">Membrane</keyword>
<dbReference type="Proteomes" id="UP000004508">
    <property type="component" value="Unassembled WGS sequence"/>
</dbReference>
<evidence type="ECO:0000313" key="3">
    <source>
        <dbReference type="Proteomes" id="UP000004508"/>
    </source>
</evidence>